<accession>A0ABD2IH49</accession>
<proteinExistence type="predicted"/>
<name>A0ABD2IH49_9BILA</name>
<dbReference type="InterPro" id="IPR015421">
    <property type="entry name" value="PyrdxlP-dep_Trfase_major"/>
</dbReference>
<gene>
    <name evidence="1" type="ORF">niasHT_032467</name>
</gene>
<dbReference type="Gene3D" id="3.40.640.10">
    <property type="entry name" value="Type I PLP-dependent aspartate aminotransferase-like (Major domain)"/>
    <property type="match status" value="1"/>
</dbReference>
<evidence type="ECO:0008006" key="3">
    <source>
        <dbReference type="Google" id="ProtNLM"/>
    </source>
</evidence>
<dbReference type="AlphaFoldDB" id="A0ABD2IH49"/>
<reference evidence="1 2" key="1">
    <citation type="submission" date="2024-10" db="EMBL/GenBank/DDBJ databases">
        <authorList>
            <person name="Kim D."/>
        </authorList>
    </citation>
    <scope>NUCLEOTIDE SEQUENCE [LARGE SCALE GENOMIC DNA]</scope>
    <source>
        <strain evidence="1">BH-2024</strain>
    </source>
</reference>
<dbReference type="InterPro" id="IPR015422">
    <property type="entry name" value="PyrdxlP-dep_Trfase_small"/>
</dbReference>
<comment type="caution">
    <text evidence="1">The sequence shown here is derived from an EMBL/GenBank/DDBJ whole genome shotgun (WGS) entry which is preliminary data.</text>
</comment>
<organism evidence="1 2">
    <name type="scientific">Heterodera trifolii</name>
    <dbReference type="NCBI Taxonomy" id="157864"/>
    <lineage>
        <taxon>Eukaryota</taxon>
        <taxon>Metazoa</taxon>
        <taxon>Ecdysozoa</taxon>
        <taxon>Nematoda</taxon>
        <taxon>Chromadorea</taxon>
        <taxon>Rhabditida</taxon>
        <taxon>Tylenchina</taxon>
        <taxon>Tylenchomorpha</taxon>
        <taxon>Tylenchoidea</taxon>
        <taxon>Heteroderidae</taxon>
        <taxon>Heteroderinae</taxon>
        <taxon>Heterodera</taxon>
    </lineage>
</organism>
<keyword evidence="2" id="KW-1185">Reference proteome</keyword>
<evidence type="ECO:0000313" key="1">
    <source>
        <dbReference type="EMBL" id="KAL3078451.1"/>
    </source>
</evidence>
<dbReference type="EMBL" id="JBICBT010001208">
    <property type="protein sequence ID" value="KAL3078451.1"/>
    <property type="molecule type" value="Genomic_DNA"/>
</dbReference>
<protein>
    <recommendedName>
        <fullName evidence="3">RNase H type-1 domain-containing protein</fullName>
    </recommendedName>
</protein>
<dbReference type="Proteomes" id="UP001620626">
    <property type="component" value="Unassembled WGS sequence"/>
</dbReference>
<dbReference type="Gene3D" id="3.90.1150.10">
    <property type="entry name" value="Aspartate Aminotransferase, domain 1"/>
    <property type="match status" value="1"/>
</dbReference>
<sequence>MGMHGGRNELGKERPWTFCSFECLQKRLLVVAEAILVIQRLAAGSQRLSLSAQKEGPAHLFLQNAVHRRAQFEAYFHDSLWLRNACRHANKMASHLTSAISFVGSVGDCVWLGPPRQTKFSL</sequence>
<evidence type="ECO:0000313" key="2">
    <source>
        <dbReference type="Proteomes" id="UP001620626"/>
    </source>
</evidence>